<dbReference type="VEuPathDB" id="FungiDB:ASPZODRAFT_121643"/>
<keyword evidence="1" id="KW-0472">Membrane</keyword>
<dbReference type="PANTHER" id="PTHR36587:SF2">
    <property type="entry name" value="EXPRESSION SITE-ASSOCIATED GENE 3 (ESAG3)-LIKE PROTEIN"/>
    <property type="match status" value="1"/>
</dbReference>
<name>A0A1L9SB16_9EURO</name>
<dbReference type="EMBL" id="KV878348">
    <property type="protein sequence ID" value="OJJ44348.1"/>
    <property type="molecule type" value="Genomic_DNA"/>
</dbReference>
<evidence type="ECO:0000256" key="1">
    <source>
        <dbReference type="SAM" id="Phobius"/>
    </source>
</evidence>
<keyword evidence="1" id="KW-1133">Transmembrane helix</keyword>
<dbReference type="AlphaFoldDB" id="A0A1L9SB16"/>
<feature type="transmembrane region" description="Helical" evidence="1">
    <location>
        <begin position="40"/>
        <end position="59"/>
    </location>
</feature>
<evidence type="ECO:0000313" key="3">
    <source>
        <dbReference type="Proteomes" id="UP000184188"/>
    </source>
</evidence>
<keyword evidence="1" id="KW-0812">Transmembrane</keyword>
<dbReference type="CDD" id="cd22997">
    <property type="entry name" value="GT_LH"/>
    <property type="match status" value="1"/>
</dbReference>
<reference evidence="3" key="1">
    <citation type="journal article" date="2017" name="Genome Biol.">
        <title>Comparative genomics reveals high biological diversity and specific adaptations in the industrially and medically important fungal genus Aspergillus.</title>
        <authorList>
            <person name="de Vries R.P."/>
            <person name="Riley R."/>
            <person name="Wiebenga A."/>
            <person name="Aguilar-Osorio G."/>
            <person name="Amillis S."/>
            <person name="Uchima C.A."/>
            <person name="Anderluh G."/>
            <person name="Asadollahi M."/>
            <person name="Askin M."/>
            <person name="Barry K."/>
            <person name="Battaglia E."/>
            <person name="Bayram O."/>
            <person name="Benocci T."/>
            <person name="Braus-Stromeyer S.A."/>
            <person name="Caldana C."/>
            <person name="Canovas D."/>
            <person name="Cerqueira G.C."/>
            <person name="Chen F."/>
            <person name="Chen W."/>
            <person name="Choi C."/>
            <person name="Clum A."/>
            <person name="Dos Santos R.A."/>
            <person name="Damasio A.R."/>
            <person name="Diallinas G."/>
            <person name="Emri T."/>
            <person name="Fekete E."/>
            <person name="Flipphi M."/>
            <person name="Freyberg S."/>
            <person name="Gallo A."/>
            <person name="Gournas C."/>
            <person name="Habgood R."/>
            <person name="Hainaut M."/>
            <person name="Harispe M.L."/>
            <person name="Henrissat B."/>
            <person name="Hilden K.S."/>
            <person name="Hope R."/>
            <person name="Hossain A."/>
            <person name="Karabika E."/>
            <person name="Karaffa L."/>
            <person name="Karanyi Z."/>
            <person name="Krasevec N."/>
            <person name="Kuo A."/>
            <person name="Kusch H."/>
            <person name="LaButti K."/>
            <person name="Lagendijk E.L."/>
            <person name="Lapidus A."/>
            <person name="Levasseur A."/>
            <person name="Lindquist E."/>
            <person name="Lipzen A."/>
            <person name="Logrieco A.F."/>
            <person name="MacCabe A."/>
            <person name="Maekelae M.R."/>
            <person name="Malavazi I."/>
            <person name="Melin P."/>
            <person name="Meyer V."/>
            <person name="Mielnichuk N."/>
            <person name="Miskei M."/>
            <person name="Molnar A.P."/>
            <person name="Mule G."/>
            <person name="Ngan C.Y."/>
            <person name="Orejas M."/>
            <person name="Orosz E."/>
            <person name="Ouedraogo J.P."/>
            <person name="Overkamp K.M."/>
            <person name="Park H.-S."/>
            <person name="Perrone G."/>
            <person name="Piumi F."/>
            <person name="Punt P.J."/>
            <person name="Ram A.F."/>
            <person name="Ramon A."/>
            <person name="Rauscher S."/>
            <person name="Record E."/>
            <person name="Riano-Pachon D.M."/>
            <person name="Robert V."/>
            <person name="Roehrig J."/>
            <person name="Ruller R."/>
            <person name="Salamov A."/>
            <person name="Salih N.S."/>
            <person name="Samson R.A."/>
            <person name="Sandor E."/>
            <person name="Sanguinetti M."/>
            <person name="Schuetze T."/>
            <person name="Sepcic K."/>
            <person name="Shelest E."/>
            <person name="Sherlock G."/>
            <person name="Sophianopoulou V."/>
            <person name="Squina F.M."/>
            <person name="Sun H."/>
            <person name="Susca A."/>
            <person name="Todd R.B."/>
            <person name="Tsang A."/>
            <person name="Unkles S.E."/>
            <person name="van de Wiele N."/>
            <person name="van Rossen-Uffink D."/>
            <person name="Oliveira J.V."/>
            <person name="Vesth T.C."/>
            <person name="Visser J."/>
            <person name="Yu J.-H."/>
            <person name="Zhou M."/>
            <person name="Andersen M.R."/>
            <person name="Archer D.B."/>
            <person name="Baker S.E."/>
            <person name="Benoit I."/>
            <person name="Brakhage A.A."/>
            <person name="Braus G.H."/>
            <person name="Fischer R."/>
            <person name="Frisvad J.C."/>
            <person name="Goldman G.H."/>
            <person name="Houbraken J."/>
            <person name="Oakley B."/>
            <person name="Pocsi I."/>
            <person name="Scazzocchio C."/>
            <person name="Seiboth B."/>
            <person name="vanKuyk P.A."/>
            <person name="Wortman J."/>
            <person name="Dyer P.S."/>
            <person name="Grigoriev I.V."/>
        </authorList>
    </citation>
    <scope>NUCLEOTIDE SEQUENCE [LARGE SCALE GENOMIC DNA]</scope>
    <source>
        <strain evidence="3">CBS 506.65</strain>
    </source>
</reference>
<keyword evidence="3" id="KW-1185">Reference proteome</keyword>
<dbReference type="Proteomes" id="UP000184188">
    <property type="component" value="Unassembled WGS sequence"/>
</dbReference>
<dbReference type="PANTHER" id="PTHR36587">
    <property type="entry name" value="EXPRESSION SITE-ASSOCIATED GENE 3 (ESAG3)-LIKE PROTEIN"/>
    <property type="match status" value="1"/>
</dbReference>
<dbReference type="OrthoDB" id="422736at2759"/>
<accession>A0A1L9SB16</accession>
<evidence type="ECO:0000313" key="2">
    <source>
        <dbReference type="EMBL" id="OJJ44348.1"/>
    </source>
</evidence>
<gene>
    <name evidence="2" type="ORF">ASPZODRAFT_121643</name>
</gene>
<proteinExistence type="predicted"/>
<sequence>MASSGSKLPSWEQQRSLQSAASTAMRQVFLHRPRTLRAKIIYLAAFAFFFYILLSARLFNTRPIPDFWSIFPSYHDAAKRPEDSPILRPKNPVIFANGTIPSSLQKENPSFHVLLPATDKSPGLCRALASAMILNYPPPTLVNYRKQLAEGSTPYDYMVDRITSVYNYLNSASHMRDEDFVLITDGVDVFFQLPPEIMIGRFQNLLRENNLKLRKKYGFGAVARGDSDQVDWVQKYSQRVLFGASKACFPNLTHDAGCSSVPESTLPPDVYGWETDTDSDGHLNRPRFLNPGAVIGQVADLKLIYAQMLEIVSRRRNRMGDFLALTQMYGRQEYVRELERRRTTNSFMQWVYRTLGISDEAHMTGITTNLQAGRRYEFGIGVDFESRVFFNMQQSEDDIEWLQYNNISKTSMVQMEHKVPREHRLLLPRDLASGFESPFTLPQYIKDVPLKPPYNGTVDALPDPRQYSWHNFPLMTNIHSGAVPPLIHLNNHKEQSLKDDWWESMWYQPWGRALLRKYIRFPRGRVDAHASSLGGQDWWDMRGGRGGVWTNTGEWIDFSDLCTGFERDLFSDDLGTWGQEDGGEFEKPIYNQWGNKIKGKGPENRDDLKE</sequence>
<organism evidence="2 3">
    <name type="scientific">Penicilliopsis zonata CBS 506.65</name>
    <dbReference type="NCBI Taxonomy" id="1073090"/>
    <lineage>
        <taxon>Eukaryota</taxon>
        <taxon>Fungi</taxon>
        <taxon>Dikarya</taxon>
        <taxon>Ascomycota</taxon>
        <taxon>Pezizomycotina</taxon>
        <taxon>Eurotiomycetes</taxon>
        <taxon>Eurotiomycetidae</taxon>
        <taxon>Eurotiales</taxon>
        <taxon>Aspergillaceae</taxon>
        <taxon>Penicilliopsis</taxon>
    </lineage>
</organism>
<dbReference type="RefSeq" id="XP_022578858.1">
    <property type="nucleotide sequence ID" value="XM_022721297.1"/>
</dbReference>
<protein>
    <submittedName>
        <fullName evidence="2">Uncharacterized protein</fullName>
    </submittedName>
</protein>
<dbReference type="GeneID" id="34607762"/>